<dbReference type="Gene3D" id="1.50.10.10">
    <property type="match status" value="1"/>
</dbReference>
<keyword evidence="3" id="KW-1185">Reference proteome</keyword>
<feature type="domain" description="Glycosyl-hydrolase family 116 catalytic region" evidence="1">
    <location>
        <begin position="2"/>
        <end position="201"/>
    </location>
</feature>
<name>A0ABY3STQ1_9MICO</name>
<evidence type="ECO:0000259" key="1">
    <source>
        <dbReference type="Pfam" id="PF04685"/>
    </source>
</evidence>
<dbReference type="PANTHER" id="PTHR12654">
    <property type="entry name" value="BILE ACID BETA-GLUCOSIDASE-RELATED"/>
    <property type="match status" value="1"/>
</dbReference>
<accession>A0ABY3STQ1</accession>
<sequence>MLIAALRAGARMARHVGDGGRAVELTAHADRAAARMDEVLWNGQWYRQVIDDLDGHRYQYGEGVLSDQLLGQFHAQLNGLDDILPADRVRTALSAIMTHNFRGDLTDHESTQRVYALNDEGGLLLASWPAGGRPAIPFVYSDEVWTGVEHQVAASLAAAGLVEDALLIERTRAARYDGVVRNPWNEIECGNHYARSLASWGVLLAFTGQRWDAPTHTLGFAPAQPGPLRALFTTGTGWGRVEIDADALTLRLDGGELALAELRLSGTVVGVDIHLSEGDAHIAPLT</sequence>
<evidence type="ECO:0000313" key="3">
    <source>
        <dbReference type="Proteomes" id="UP001054811"/>
    </source>
</evidence>
<organism evidence="2 3">
    <name type="scientific">Microbacterium elymi</name>
    <dbReference type="NCBI Taxonomy" id="2909587"/>
    <lineage>
        <taxon>Bacteria</taxon>
        <taxon>Bacillati</taxon>
        <taxon>Actinomycetota</taxon>
        <taxon>Actinomycetes</taxon>
        <taxon>Micrococcales</taxon>
        <taxon>Microbacteriaceae</taxon>
        <taxon>Microbacterium</taxon>
    </lineage>
</organism>
<protein>
    <submittedName>
        <fullName evidence="2">Glycoside hydrolase family 116 protein</fullName>
    </submittedName>
</protein>
<reference evidence="2" key="1">
    <citation type="submission" date="2022-01" db="EMBL/GenBank/DDBJ databases">
        <title>Microbacterium eymi and Microbacterium rhizovicinus sp. nov., isolated from the rhizospheric soil of Elymus tsukushiensis, a plant native to the Dokdo Islands, Republic of Korea.</title>
        <authorList>
            <person name="Hwang Y.J."/>
        </authorList>
    </citation>
    <scope>NUCLEOTIDE SEQUENCE</scope>
    <source>
        <strain evidence="2">KUDC0405</strain>
    </source>
</reference>
<dbReference type="InterPro" id="IPR008928">
    <property type="entry name" value="6-hairpin_glycosidase_sf"/>
</dbReference>
<keyword evidence="2" id="KW-0378">Hydrolase</keyword>
<dbReference type="Pfam" id="PF04685">
    <property type="entry name" value="DUF608"/>
    <property type="match status" value="1"/>
</dbReference>
<dbReference type="InterPro" id="IPR052566">
    <property type="entry name" value="Non-lysos_glucosylceramidase"/>
</dbReference>
<dbReference type="Proteomes" id="UP001054811">
    <property type="component" value="Chromosome"/>
</dbReference>
<dbReference type="InterPro" id="IPR006775">
    <property type="entry name" value="GH116_catalytic"/>
</dbReference>
<proteinExistence type="predicted"/>
<dbReference type="EMBL" id="CP091139">
    <property type="protein sequence ID" value="UJP13822.2"/>
    <property type="molecule type" value="Genomic_DNA"/>
</dbReference>
<dbReference type="SUPFAM" id="SSF48208">
    <property type="entry name" value="Six-hairpin glycosidases"/>
    <property type="match status" value="1"/>
</dbReference>
<dbReference type="GO" id="GO:0016787">
    <property type="term" value="F:hydrolase activity"/>
    <property type="evidence" value="ECO:0007669"/>
    <property type="project" value="UniProtKB-KW"/>
</dbReference>
<evidence type="ECO:0000313" key="2">
    <source>
        <dbReference type="EMBL" id="UJP13822.2"/>
    </source>
</evidence>
<dbReference type="InterPro" id="IPR012341">
    <property type="entry name" value="6hp_glycosidase-like_sf"/>
</dbReference>
<dbReference type="PANTHER" id="PTHR12654:SF0">
    <property type="entry name" value="NON-LYSOSOMAL GLUCOSYLCERAMIDASE"/>
    <property type="match status" value="1"/>
</dbReference>
<gene>
    <name evidence="2" type="ORF">L2X98_04070</name>
</gene>